<gene>
    <name evidence="12" type="ORF">SAMN05661109_00761</name>
</gene>
<evidence type="ECO:0000256" key="5">
    <source>
        <dbReference type="ARBA" id="ARBA00022723"/>
    </source>
</evidence>
<evidence type="ECO:0000259" key="11">
    <source>
        <dbReference type="PROSITE" id="PS51379"/>
    </source>
</evidence>
<dbReference type="Proteomes" id="UP000198929">
    <property type="component" value="Unassembled WGS sequence"/>
</dbReference>
<evidence type="ECO:0000256" key="10">
    <source>
        <dbReference type="SAM" id="MobiDB-lite"/>
    </source>
</evidence>
<dbReference type="InterPro" id="IPR017896">
    <property type="entry name" value="4Fe4S_Fe-S-bd"/>
</dbReference>
<evidence type="ECO:0000256" key="4">
    <source>
        <dbReference type="ARBA" id="ARBA00022485"/>
    </source>
</evidence>
<keyword evidence="6" id="KW-0677">Repeat</keyword>
<dbReference type="AlphaFoldDB" id="A0A1H9R352"/>
<keyword evidence="3" id="KW-0813">Transport</keyword>
<dbReference type="Gene3D" id="3.30.70.20">
    <property type="match status" value="2"/>
</dbReference>
<feature type="compositionally biased region" description="Basic and acidic residues" evidence="10">
    <location>
        <begin position="202"/>
        <end position="214"/>
    </location>
</feature>
<accession>A0A1H9R352</accession>
<feature type="region of interest" description="Disordered" evidence="10">
    <location>
        <begin position="180"/>
        <end position="223"/>
    </location>
</feature>
<dbReference type="NCBIfam" id="TIGR02951">
    <property type="entry name" value="DMSO_dmsB"/>
    <property type="match status" value="1"/>
</dbReference>
<organism evidence="12 13">
    <name type="scientific">Corynebacterium cystitidis DSM 20524</name>
    <dbReference type="NCBI Taxonomy" id="1121357"/>
    <lineage>
        <taxon>Bacteria</taxon>
        <taxon>Bacillati</taxon>
        <taxon>Actinomycetota</taxon>
        <taxon>Actinomycetes</taxon>
        <taxon>Mycobacteriales</taxon>
        <taxon>Corynebacteriaceae</taxon>
        <taxon>Corynebacterium</taxon>
    </lineage>
</organism>
<evidence type="ECO:0000256" key="1">
    <source>
        <dbReference type="ARBA" id="ARBA00001966"/>
    </source>
</evidence>
<evidence type="ECO:0000313" key="13">
    <source>
        <dbReference type="Proteomes" id="UP000198929"/>
    </source>
</evidence>
<dbReference type="CDD" id="cd16371">
    <property type="entry name" value="DMSOR_beta_like"/>
    <property type="match status" value="1"/>
</dbReference>
<evidence type="ECO:0000256" key="9">
    <source>
        <dbReference type="ARBA" id="ARBA00023014"/>
    </source>
</evidence>
<name>A0A1H9R352_9CORY</name>
<evidence type="ECO:0000256" key="2">
    <source>
        <dbReference type="ARBA" id="ARBA00003584"/>
    </source>
</evidence>
<sequence length="223" mass="24568">MANETKNTTSDAGKDRVNKRLGFYFDQTLCNGCKACQIACKDKHDTPIGVNWRRVVEYSGGDWATNSDGVMQNSTFTYYTSISCNHCDNPICTQVCPTTAMHVGEDGVVTVDPDKCVGCRYCEWACPYSAPQFNVDKGVMTKCDLCADYRSEGKEPACVASCPSRALDWGPIDQLREEHGDVNGIAPLPDPSLTEPRLTMRPHKDAKPWDRSEAGEIANPTEV</sequence>
<reference evidence="13" key="1">
    <citation type="submission" date="2016-10" db="EMBL/GenBank/DDBJ databases">
        <authorList>
            <person name="Varghese N."/>
            <person name="Submissions S."/>
        </authorList>
    </citation>
    <scope>NUCLEOTIDE SEQUENCE [LARGE SCALE GENOMIC DNA]</scope>
    <source>
        <strain evidence="13">DSM 20524</strain>
    </source>
</reference>
<dbReference type="PANTHER" id="PTHR43177:SF5">
    <property type="entry name" value="ANAEROBIC DIMETHYL SULFOXIDE REDUCTASE CHAIN B-RELATED"/>
    <property type="match status" value="1"/>
</dbReference>
<dbReference type="Pfam" id="PF13247">
    <property type="entry name" value="Fer4_11"/>
    <property type="match status" value="1"/>
</dbReference>
<evidence type="ECO:0000256" key="6">
    <source>
        <dbReference type="ARBA" id="ARBA00022737"/>
    </source>
</evidence>
<feature type="domain" description="4Fe-4S ferredoxin-type" evidence="11">
    <location>
        <begin position="74"/>
        <end position="106"/>
    </location>
</feature>
<dbReference type="PROSITE" id="PS00198">
    <property type="entry name" value="4FE4S_FER_1"/>
    <property type="match status" value="1"/>
</dbReference>
<keyword evidence="4" id="KW-0004">4Fe-4S</keyword>
<dbReference type="GO" id="GO:0051539">
    <property type="term" value="F:4 iron, 4 sulfur cluster binding"/>
    <property type="evidence" value="ECO:0007669"/>
    <property type="project" value="UniProtKB-KW"/>
</dbReference>
<evidence type="ECO:0000256" key="8">
    <source>
        <dbReference type="ARBA" id="ARBA00023004"/>
    </source>
</evidence>
<comment type="function">
    <text evidence="2">Electron transfer subunit of the terminal reductase during anaerobic growth on various sulfoxide and N-oxide compounds.</text>
</comment>
<dbReference type="InterPro" id="IPR014297">
    <property type="entry name" value="DMSO_DmsB"/>
</dbReference>
<keyword evidence="13" id="KW-1185">Reference proteome</keyword>
<keyword evidence="9" id="KW-0411">Iron-sulfur</keyword>
<dbReference type="EMBL" id="FOGQ01000002">
    <property type="protein sequence ID" value="SER67156.1"/>
    <property type="molecule type" value="Genomic_DNA"/>
</dbReference>
<keyword evidence="7" id="KW-0249">Electron transport</keyword>
<evidence type="ECO:0000256" key="3">
    <source>
        <dbReference type="ARBA" id="ARBA00022448"/>
    </source>
</evidence>
<feature type="domain" description="4Fe-4S ferredoxin-type" evidence="11">
    <location>
        <begin position="107"/>
        <end position="136"/>
    </location>
</feature>
<dbReference type="InterPro" id="IPR017900">
    <property type="entry name" value="4Fe4S_Fe_S_CS"/>
</dbReference>
<dbReference type="InterPro" id="IPR050954">
    <property type="entry name" value="ET_IronSulfur_Cluster-Binding"/>
</dbReference>
<protein>
    <submittedName>
        <fullName evidence="12">Anaerobic dimethyl sulfoxide reductase subunit B (DMSO reductase iron-sulfur subunit)</fullName>
    </submittedName>
</protein>
<dbReference type="PROSITE" id="PS51379">
    <property type="entry name" value="4FE4S_FER_2"/>
    <property type="match status" value="2"/>
</dbReference>
<evidence type="ECO:0000313" key="12">
    <source>
        <dbReference type="EMBL" id="SER67156.1"/>
    </source>
</evidence>
<keyword evidence="8" id="KW-0408">Iron</keyword>
<evidence type="ECO:0000256" key="7">
    <source>
        <dbReference type="ARBA" id="ARBA00022982"/>
    </source>
</evidence>
<dbReference type="GO" id="GO:0046872">
    <property type="term" value="F:metal ion binding"/>
    <property type="evidence" value="ECO:0007669"/>
    <property type="project" value="UniProtKB-KW"/>
</dbReference>
<keyword evidence="5" id="KW-0479">Metal-binding</keyword>
<dbReference type="STRING" id="1121357.SAMN05661109_00761"/>
<proteinExistence type="predicted"/>
<dbReference type="PANTHER" id="PTHR43177">
    <property type="entry name" value="PROTEIN NRFC"/>
    <property type="match status" value="1"/>
</dbReference>
<comment type="cofactor">
    <cofactor evidence="1">
        <name>[4Fe-4S] cluster</name>
        <dbReference type="ChEBI" id="CHEBI:49883"/>
    </cofactor>
</comment>
<dbReference type="RefSeq" id="WP_092256374.1">
    <property type="nucleotide sequence ID" value="NZ_CP047199.1"/>
</dbReference>
<dbReference type="SUPFAM" id="SSF54862">
    <property type="entry name" value="4Fe-4S ferredoxins"/>
    <property type="match status" value="1"/>
</dbReference>